<gene>
    <name evidence="2" type="ORF">ACFFNX_28670</name>
</gene>
<dbReference type="InterPro" id="IPR041698">
    <property type="entry name" value="Methyltransf_25"/>
</dbReference>
<accession>A0ABV5YM69</accession>
<evidence type="ECO:0000313" key="3">
    <source>
        <dbReference type="Proteomes" id="UP001589627"/>
    </source>
</evidence>
<keyword evidence="2" id="KW-0489">Methyltransferase</keyword>
<dbReference type="GO" id="GO:0032259">
    <property type="term" value="P:methylation"/>
    <property type="evidence" value="ECO:0007669"/>
    <property type="project" value="UniProtKB-KW"/>
</dbReference>
<evidence type="ECO:0000259" key="1">
    <source>
        <dbReference type="Pfam" id="PF13649"/>
    </source>
</evidence>
<dbReference type="RefSeq" id="WP_378208753.1">
    <property type="nucleotide sequence ID" value="NZ_JBHLZP010000255.1"/>
</dbReference>
<dbReference type="GO" id="GO:0008168">
    <property type="term" value="F:methyltransferase activity"/>
    <property type="evidence" value="ECO:0007669"/>
    <property type="project" value="UniProtKB-KW"/>
</dbReference>
<dbReference type="EC" id="2.1.-.-" evidence="2"/>
<dbReference type="EMBL" id="JBHLZP010000255">
    <property type="protein sequence ID" value="MFB9836155.1"/>
    <property type="molecule type" value="Genomic_DNA"/>
</dbReference>
<dbReference type="InterPro" id="IPR029063">
    <property type="entry name" value="SAM-dependent_MTases_sf"/>
</dbReference>
<dbReference type="Pfam" id="PF13649">
    <property type="entry name" value="Methyltransf_25"/>
    <property type="match status" value="1"/>
</dbReference>
<keyword evidence="3" id="KW-1185">Reference proteome</keyword>
<comment type="caution">
    <text evidence="2">The sequence shown here is derived from an EMBL/GenBank/DDBJ whole genome shotgun (WGS) entry which is preliminary data.</text>
</comment>
<dbReference type="Proteomes" id="UP001589627">
    <property type="component" value="Unassembled WGS sequence"/>
</dbReference>
<keyword evidence="2" id="KW-0808">Transferase</keyword>
<organism evidence="2 3">
    <name type="scientific">Actinoallomurus acaciae</name>
    <dbReference type="NCBI Taxonomy" id="502577"/>
    <lineage>
        <taxon>Bacteria</taxon>
        <taxon>Bacillati</taxon>
        <taxon>Actinomycetota</taxon>
        <taxon>Actinomycetes</taxon>
        <taxon>Streptosporangiales</taxon>
        <taxon>Thermomonosporaceae</taxon>
        <taxon>Actinoallomurus</taxon>
    </lineage>
</organism>
<proteinExistence type="predicted"/>
<evidence type="ECO:0000313" key="2">
    <source>
        <dbReference type="EMBL" id="MFB9836155.1"/>
    </source>
</evidence>
<dbReference type="CDD" id="cd02440">
    <property type="entry name" value="AdoMet_MTases"/>
    <property type="match status" value="1"/>
</dbReference>
<sequence length="310" mass="33288">MSVLEISDLIGAWDPITGERLPVVKDEVVARLREAGDRRAARIVERMPASGRFLAPGAVDRLFIRVHTELQRLGEELHMAERFAELLAPVLAAARAAGFGPLRIVDVGCGLGYVMRAFAASAELGADVELTGVDLNPVLIAEATRLAEAERLNCRFVRGDAFALTEPATVYISGGVLHHFPAAELAGFFQAQDRPGTAAFVHYDIAATRLAPVGAWVFHRARMREPLGRHDGVASARRAHGDSVLLDAASRPGGMEVFLFAPIGHANPFCASMRPVLGVRPELAGTLRKVLGRRARGLISVDGVREGTGR</sequence>
<name>A0ABV5YM69_9ACTN</name>
<feature type="domain" description="Methyltransferase" evidence="1">
    <location>
        <begin position="104"/>
        <end position="190"/>
    </location>
</feature>
<reference evidence="2 3" key="1">
    <citation type="submission" date="2024-09" db="EMBL/GenBank/DDBJ databases">
        <authorList>
            <person name="Sun Q."/>
            <person name="Mori K."/>
        </authorList>
    </citation>
    <scope>NUCLEOTIDE SEQUENCE [LARGE SCALE GENOMIC DNA]</scope>
    <source>
        <strain evidence="2 3">TBRC 0563</strain>
    </source>
</reference>
<dbReference type="Gene3D" id="3.40.50.150">
    <property type="entry name" value="Vaccinia Virus protein VP39"/>
    <property type="match status" value="1"/>
</dbReference>
<dbReference type="SUPFAM" id="SSF53335">
    <property type="entry name" value="S-adenosyl-L-methionine-dependent methyltransferases"/>
    <property type="match status" value="1"/>
</dbReference>
<protein>
    <submittedName>
        <fullName evidence="2">Class I SAM-dependent methyltransferase</fullName>
        <ecNumber evidence="2">2.1.-.-</ecNumber>
    </submittedName>
</protein>